<dbReference type="InterPro" id="IPR003773">
    <property type="entry name" value="Menaquinone_biosynth"/>
</dbReference>
<dbReference type="Proteomes" id="UP001063350">
    <property type="component" value="Chromosome"/>
</dbReference>
<dbReference type="AlphaFoldDB" id="A0A915U116"/>
<dbReference type="SUPFAM" id="SSF53850">
    <property type="entry name" value="Periplasmic binding protein-like II"/>
    <property type="match status" value="1"/>
</dbReference>
<dbReference type="PANTHER" id="PTHR37690">
    <property type="entry name" value="CHORISMATE DEHYDRATASE"/>
    <property type="match status" value="1"/>
</dbReference>
<evidence type="ECO:0000313" key="5">
    <source>
        <dbReference type="EMBL" id="BCO09511.1"/>
    </source>
</evidence>
<comment type="function">
    <text evidence="4">Catalyzes the dehydration of chorismate into 3-[(1-carboxyvinyl)oxy]benzoate, a step in the biosynthesis of menaquinone (MK, vitamin K2).</text>
</comment>
<dbReference type="GO" id="GO:0016836">
    <property type="term" value="F:hydro-lyase activity"/>
    <property type="evidence" value="ECO:0007669"/>
    <property type="project" value="UniProtKB-UniRule"/>
</dbReference>
<comment type="pathway">
    <text evidence="1 4">Quinol/quinone metabolism; menaquinone biosynthesis.</text>
</comment>
<comment type="similarity">
    <text evidence="4">Belongs to the MqnA/MqnD family. MqnA subfamily.</text>
</comment>
<evidence type="ECO:0000256" key="4">
    <source>
        <dbReference type="HAMAP-Rule" id="MF_00995"/>
    </source>
</evidence>
<reference evidence="5" key="1">
    <citation type="submission" date="2020-12" db="EMBL/GenBank/DDBJ databases">
        <title>Desulfobium dissulfuricans gen. nov., sp. nov., a novel mesophilic, sulfate-reducing bacterium isolated from a deep-sea hydrothermal vent.</title>
        <authorList>
            <person name="Hashimoto Y."/>
            <person name="Tame A."/>
            <person name="Sawayama S."/>
            <person name="Miyazaki J."/>
            <person name="Takai K."/>
            <person name="Nakagawa S."/>
        </authorList>
    </citation>
    <scope>NUCLEOTIDE SEQUENCE</scope>
    <source>
        <strain evidence="5">GF1</strain>
    </source>
</reference>
<protein>
    <recommendedName>
        <fullName evidence="4">Chorismate dehydratase</fullName>
        <ecNumber evidence="4">4.2.1.151</ecNumber>
    </recommendedName>
    <alternativeName>
        <fullName evidence="4">Menaquinone biosynthetic enzyme MqnA</fullName>
    </alternativeName>
</protein>
<dbReference type="Pfam" id="PF02621">
    <property type="entry name" value="VitK2_biosynth"/>
    <property type="match status" value="1"/>
</dbReference>
<dbReference type="EC" id="4.2.1.151" evidence="4"/>
<evidence type="ECO:0000256" key="1">
    <source>
        <dbReference type="ARBA" id="ARBA00004863"/>
    </source>
</evidence>
<evidence type="ECO:0000313" key="6">
    <source>
        <dbReference type="Proteomes" id="UP001063350"/>
    </source>
</evidence>
<dbReference type="Gene3D" id="3.40.190.10">
    <property type="entry name" value="Periplasmic binding protein-like II"/>
    <property type="match status" value="2"/>
</dbReference>
<keyword evidence="3 4" id="KW-0456">Lyase</keyword>
<dbReference type="RefSeq" id="WP_267926258.1">
    <property type="nucleotide sequence ID" value="NZ_AP024233.1"/>
</dbReference>
<accession>A0A915U116</accession>
<dbReference type="GO" id="GO:0009234">
    <property type="term" value="P:menaquinone biosynthetic process"/>
    <property type="evidence" value="ECO:0007669"/>
    <property type="project" value="UniProtKB-UniRule"/>
</dbReference>
<evidence type="ECO:0000256" key="3">
    <source>
        <dbReference type="ARBA" id="ARBA00023239"/>
    </source>
</evidence>
<keyword evidence="6" id="KW-1185">Reference proteome</keyword>
<dbReference type="InterPro" id="IPR030868">
    <property type="entry name" value="MqnA"/>
</dbReference>
<evidence type="ECO:0000256" key="2">
    <source>
        <dbReference type="ARBA" id="ARBA00022428"/>
    </source>
</evidence>
<gene>
    <name evidence="4 5" type="primary">mqnA</name>
    <name evidence="5" type="ORF">GF1_18870</name>
</gene>
<dbReference type="HAMAP" id="MF_00995">
    <property type="entry name" value="MqnA"/>
    <property type="match status" value="1"/>
</dbReference>
<proteinExistence type="inferred from homology"/>
<dbReference type="EMBL" id="AP024233">
    <property type="protein sequence ID" value="BCO09511.1"/>
    <property type="molecule type" value="Genomic_DNA"/>
</dbReference>
<name>A0A915U116_9BACT</name>
<sequence length="274" mass="30630">MARIGMVNYINTAPIYEVWKEEVPRSDWIVTEAPPSTLNRLLAAGELDLGFVSSFEYAARPDRYRILADLSISATGPVGSVFLFSTVPPGELGGQLVLLTGQSDTSVSLVRIILEEFIGVTPEYTVGEVYGSRRDEAGIHGVLAIGDEALRLRLENRYPYQTDLAEFWNNQTGLPFVFAVCAIRESFLQESEQTAREIHHSFLTCRDRGLVRLPEICERVARRIPMDCEACSRYLGAMEYDLDESKQEALKRFFSLLIARGEADPGALPLKIFS</sequence>
<comment type="catalytic activity">
    <reaction evidence="4">
        <text>chorismate = 3-[(1-carboxyvinyl)-oxy]benzoate + H2O</text>
        <dbReference type="Rhea" id="RHEA:40051"/>
        <dbReference type="ChEBI" id="CHEBI:15377"/>
        <dbReference type="ChEBI" id="CHEBI:29748"/>
        <dbReference type="ChEBI" id="CHEBI:76981"/>
        <dbReference type="EC" id="4.2.1.151"/>
    </reaction>
</comment>
<organism evidence="5 6">
    <name type="scientific">Desulfolithobacter dissulfuricans</name>
    <dbReference type="NCBI Taxonomy" id="2795293"/>
    <lineage>
        <taxon>Bacteria</taxon>
        <taxon>Pseudomonadati</taxon>
        <taxon>Thermodesulfobacteriota</taxon>
        <taxon>Desulfobulbia</taxon>
        <taxon>Desulfobulbales</taxon>
        <taxon>Desulfobulbaceae</taxon>
        <taxon>Desulfolithobacter</taxon>
    </lineage>
</organism>
<dbReference type="KEGG" id="ddu:GF1_18870"/>
<dbReference type="CDD" id="cd13634">
    <property type="entry name" value="PBP2_Sco4506"/>
    <property type="match status" value="1"/>
</dbReference>
<dbReference type="PANTHER" id="PTHR37690:SF1">
    <property type="entry name" value="CHORISMATE DEHYDRATASE"/>
    <property type="match status" value="1"/>
</dbReference>
<keyword evidence="2 4" id="KW-0474">Menaquinone biosynthesis</keyword>